<keyword evidence="6 7" id="KW-0472">Membrane</keyword>
<dbReference type="InterPro" id="IPR036640">
    <property type="entry name" value="ABC1_TM_sf"/>
</dbReference>
<dbReference type="PROSITE" id="PS50929">
    <property type="entry name" value="ABC_TM1F"/>
    <property type="match status" value="1"/>
</dbReference>
<dbReference type="EMBL" id="JARBJD010000025">
    <property type="protein sequence ID" value="KAK2960026.1"/>
    <property type="molecule type" value="Genomic_DNA"/>
</dbReference>
<dbReference type="InterPro" id="IPR050173">
    <property type="entry name" value="ABC_transporter_C-like"/>
</dbReference>
<comment type="caution">
    <text evidence="9">The sequence shown here is derived from an EMBL/GenBank/DDBJ whole genome shotgun (WGS) entry which is preliminary data.</text>
</comment>
<evidence type="ECO:0000256" key="6">
    <source>
        <dbReference type="ARBA" id="ARBA00023136"/>
    </source>
</evidence>
<name>A0ABQ9Y8D1_9EUKA</name>
<evidence type="ECO:0000256" key="4">
    <source>
        <dbReference type="ARBA" id="ARBA00022840"/>
    </source>
</evidence>
<evidence type="ECO:0000256" key="5">
    <source>
        <dbReference type="ARBA" id="ARBA00022989"/>
    </source>
</evidence>
<dbReference type="Pfam" id="PF00664">
    <property type="entry name" value="ABC_membrane"/>
    <property type="match status" value="1"/>
</dbReference>
<feature type="transmembrane region" description="Helical" evidence="7">
    <location>
        <begin position="101"/>
        <end position="129"/>
    </location>
</feature>
<gene>
    <name evidence="9" type="ORF">BLNAU_4909</name>
</gene>
<organism evidence="9 10">
    <name type="scientific">Blattamonas nauphoetae</name>
    <dbReference type="NCBI Taxonomy" id="2049346"/>
    <lineage>
        <taxon>Eukaryota</taxon>
        <taxon>Metamonada</taxon>
        <taxon>Preaxostyla</taxon>
        <taxon>Oxymonadida</taxon>
        <taxon>Blattamonas</taxon>
    </lineage>
</organism>
<evidence type="ECO:0000313" key="10">
    <source>
        <dbReference type="Proteomes" id="UP001281761"/>
    </source>
</evidence>
<reference evidence="9 10" key="1">
    <citation type="journal article" date="2022" name="bioRxiv">
        <title>Genomics of Preaxostyla Flagellates Illuminates Evolutionary Transitions and the Path Towards Mitochondrial Loss.</title>
        <authorList>
            <person name="Novak L.V.F."/>
            <person name="Treitli S.C."/>
            <person name="Pyrih J."/>
            <person name="Halakuc P."/>
            <person name="Pipaliya S.V."/>
            <person name="Vacek V."/>
            <person name="Brzon O."/>
            <person name="Soukal P."/>
            <person name="Eme L."/>
            <person name="Dacks J.B."/>
            <person name="Karnkowska A."/>
            <person name="Elias M."/>
            <person name="Hampl V."/>
        </authorList>
    </citation>
    <scope>NUCLEOTIDE SEQUENCE [LARGE SCALE GENOMIC DNA]</scope>
    <source>
        <strain evidence="9">NAU3</strain>
        <tissue evidence="9">Gut</tissue>
    </source>
</reference>
<dbReference type="PANTHER" id="PTHR24223">
    <property type="entry name" value="ATP-BINDING CASSETTE SUB-FAMILY C"/>
    <property type="match status" value="1"/>
</dbReference>
<protein>
    <submittedName>
        <fullName evidence="9">Multidrug resistance-associated protein 1</fullName>
    </submittedName>
</protein>
<keyword evidence="4" id="KW-0067">ATP-binding</keyword>
<evidence type="ECO:0000259" key="8">
    <source>
        <dbReference type="PROSITE" id="PS50929"/>
    </source>
</evidence>
<keyword evidence="2 7" id="KW-0812">Transmembrane</keyword>
<evidence type="ECO:0000256" key="3">
    <source>
        <dbReference type="ARBA" id="ARBA00022741"/>
    </source>
</evidence>
<keyword evidence="10" id="KW-1185">Reference proteome</keyword>
<evidence type="ECO:0000256" key="2">
    <source>
        <dbReference type="ARBA" id="ARBA00022692"/>
    </source>
</evidence>
<dbReference type="Gene3D" id="1.20.1560.10">
    <property type="entry name" value="ABC transporter type 1, transmembrane domain"/>
    <property type="match status" value="1"/>
</dbReference>
<sequence>MPQQISIHRGECRIRADGCLEPAVPSFPTAQCVLPKAVLDLELNWMMGIAARARKDIPSVHQFGPVSFFDTAPLGRVINRFGGDIAQTDMNLIIQHFIGQILIIAISTPLFLAIGLPVLVLFGIVLVLYSRAARDLQRLDSVSCSPVISIFSEVINGAGLSTIRSFHQEDRWKRRFEEKVDDWTVRTPLNWEGKAWGTAYNAPIVTINVAGVMVIGWFFMTAPQLSVALTSSLNFNTLGINLVM</sequence>
<feature type="domain" description="ABC transmembrane type-1" evidence="8">
    <location>
        <begin position="65"/>
        <end position="216"/>
    </location>
</feature>
<dbReference type="SUPFAM" id="SSF90123">
    <property type="entry name" value="ABC transporter transmembrane region"/>
    <property type="match status" value="1"/>
</dbReference>
<keyword evidence="3" id="KW-0547">Nucleotide-binding</keyword>
<feature type="transmembrane region" description="Helical" evidence="7">
    <location>
        <begin position="199"/>
        <end position="219"/>
    </location>
</feature>
<dbReference type="InterPro" id="IPR011527">
    <property type="entry name" value="ABC1_TM_dom"/>
</dbReference>
<evidence type="ECO:0000256" key="7">
    <source>
        <dbReference type="SAM" id="Phobius"/>
    </source>
</evidence>
<accession>A0ABQ9Y8D1</accession>
<dbReference type="Proteomes" id="UP001281761">
    <property type="component" value="Unassembled WGS sequence"/>
</dbReference>
<evidence type="ECO:0000256" key="1">
    <source>
        <dbReference type="ARBA" id="ARBA00022448"/>
    </source>
</evidence>
<keyword evidence="1" id="KW-0813">Transport</keyword>
<proteinExistence type="predicted"/>
<keyword evidence="5 7" id="KW-1133">Transmembrane helix</keyword>
<evidence type="ECO:0000313" key="9">
    <source>
        <dbReference type="EMBL" id="KAK2960026.1"/>
    </source>
</evidence>